<organism evidence="1 2">
    <name type="scientific">Streptomyces mimosae</name>
    <dbReference type="NCBI Taxonomy" id="2586635"/>
    <lineage>
        <taxon>Bacteria</taxon>
        <taxon>Bacillati</taxon>
        <taxon>Actinomycetota</taxon>
        <taxon>Actinomycetes</taxon>
        <taxon>Kitasatosporales</taxon>
        <taxon>Streptomycetaceae</taxon>
        <taxon>Streptomyces</taxon>
    </lineage>
</organism>
<evidence type="ECO:0000313" key="2">
    <source>
        <dbReference type="Proteomes" id="UP000314251"/>
    </source>
</evidence>
<evidence type="ECO:0000313" key="1">
    <source>
        <dbReference type="EMBL" id="KAB8171112.1"/>
    </source>
</evidence>
<accession>A0A5N6ASN4</accession>
<protein>
    <submittedName>
        <fullName evidence="1">Uncharacterized protein</fullName>
    </submittedName>
</protein>
<dbReference type="EMBL" id="VDLY02000001">
    <property type="protein sequence ID" value="KAB8171112.1"/>
    <property type="molecule type" value="Genomic_DNA"/>
</dbReference>
<sequence length="82" mass="9187">MRDEALTPITITPDTVRLLDVLDIGGRQLRVIDLRALRAGHKLLIFETGETLTLTPRSLLNGGRAVPYESPWRRTPGPWGRV</sequence>
<dbReference type="RefSeq" id="WP_139665795.1">
    <property type="nucleotide sequence ID" value="NZ_VDLY02000001.1"/>
</dbReference>
<comment type="caution">
    <text evidence="1">The sequence shown here is derived from an EMBL/GenBank/DDBJ whole genome shotgun (WGS) entry which is preliminary data.</text>
</comment>
<name>A0A5N6ASN4_9ACTN</name>
<gene>
    <name evidence="1" type="ORF">FH607_001995</name>
</gene>
<proteinExistence type="predicted"/>
<keyword evidence="2" id="KW-1185">Reference proteome</keyword>
<dbReference type="Proteomes" id="UP000314251">
    <property type="component" value="Unassembled WGS sequence"/>
</dbReference>
<dbReference type="AlphaFoldDB" id="A0A5N6ASN4"/>
<reference evidence="1" key="1">
    <citation type="submission" date="2019-10" db="EMBL/GenBank/DDBJ databases">
        <title>Nonomuraea sp. nov., isolated from Phyllanthus amarus.</title>
        <authorList>
            <person name="Klykleung N."/>
            <person name="Tanasupawat S."/>
        </authorList>
    </citation>
    <scope>NUCLEOTIDE SEQUENCE [LARGE SCALE GENOMIC DNA]</scope>
    <source>
        <strain evidence="1">3MP-10</strain>
    </source>
</reference>